<dbReference type="InterPro" id="IPR036465">
    <property type="entry name" value="vWFA_dom_sf"/>
</dbReference>
<protein>
    <recommendedName>
        <fullName evidence="4">VWFA domain-containing protein</fullName>
    </recommendedName>
</protein>
<dbReference type="EMBL" id="CAJNOQ010013805">
    <property type="protein sequence ID" value="CAF1329153.1"/>
    <property type="molecule type" value="Genomic_DNA"/>
</dbReference>
<dbReference type="SUPFAM" id="SSF53300">
    <property type="entry name" value="vWA-like"/>
    <property type="match status" value="1"/>
</dbReference>
<evidence type="ECO:0000313" key="3">
    <source>
        <dbReference type="Proteomes" id="UP000663829"/>
    </source>
</evidence>
<dbReference type="Proteomes" id="UP000663829">
    <property type="component" value="Unassembled WGS sequence"/>
</dbReference>
<dbReference type="AlphaFoldDB" id="A0A815FTS1"/>
<gene>
    <name evidence="1" type="ORF">GPM918_LOCUS29856</name>
    <name evidence="2" type="ORF">SRO942_LOCUS30448</name>
</gene>
<dbReference type="EMBL" id="CAJOBC010052064">
    <property type="protein sequence ID" value="CAF4181090.1"/>
    <property type="molecule type" value="Genomic_DNA"/>
</dbReference>
<sequence length="563" mass="65130">MLAYDPVTKWSDEFYNHLRKFLLQSNIITSNRNDILLKNSYFNYIMNKINNLIIIPNEIDRGQIDTHLIQHIVGLIHKLIKDINLELNIFKLSLSSHVKSLFHTIVLITLTKFYFDEQKNHFNTVLLTVKTREDNLLEYFILMIVADTSYDEEFSAKLVSGVYEQLAIILKQDAQQIIDAQIHKQNTLNRITIQTECDSDIRRASDDEVSSGEVDENLTNKGKCMSTLLYLYFSQQPIPSTFIAFDKTYRLKQDIIDTFKMFGTPNQGMSFNHLDTNGIKLKLLQKLRDCEVKCSCCGRQCDADHTISTTAEGSEHNKHSCQTGHQLRAMGGIKYEITNAAPLSMCEKLKDNDLITNKDGNIRQKWSEFKNQHSDWTFDTNNMSKSELLRIRAKYTVVWAKIGEKLHLTAAIKEFIRLRSKIVSFDRITIMVFGEKYQTFCFNKELCNIPPFTLNIPVGNGTNFHNVFKLVNDVIKEFNSTNYMLELQNTIIFMSDGQAEYPEEELETLKTQHGRIILQFWTVTLGEKDMTVLEKINTKMNGEYRNITNSEDIIQTYAKIAIS</sequence>
<proteinExistence type="predicted"/>
<keyword evidence="3" id="KW-1185">Reference proteome</keyword>
<reference evidence="1" key="1">
    <citation type="submission" date="2021-02" db="EMBL/GenBank/DDBJ databases">
        <authorList>
            <person name="Nowell W R."/>
        </authorList>
    </citation>
    <scope>NUCLEOTIDE SEQUENCE</scope>
</reference>
<evidence type="ECO:0008006" key="4">
    <source>
        <dbReference type="Google" id="ProtNLM"/>
    </source>
</evidence>
<evidence type="ECO:0000313" key="1">
    <source>
        <dbReference type="EMBL" id="CAF1329153.1"/>
    </source>
</evidence>
<dbReference type="OrthoDB" id="687730at2759"/>
<evidence type="ECO:0000313" key="2">
    <source>
        <dbReference type="EMBL" id="CAF4181090.1"/>
    </source>
</evidence>
<dbReference type="Gene3D" id="3.40.50.410">
    <property type="entry name" value="von Willebrand factor, type A domain"/>
    <property type="match status" value="1"/>
</dbReference>
<organism evidence="1 3">
    <name type="scientific">Didymodactylos carnosus</name>
    <dbReference type="NCBI Taxonomy" id="1234261"/>
    <lineage>
        <taxon>Eukaryota</taxon>
        <taxon>Metazoa</taxon>
        <taxon>Spiralia</taxon>
        <taxon>Gnathifera</taxon>
        <taxon>Rotifera</taxon>
        <taxon>Eurotatoria</taxon>
        <taxon>Bdelloidea</taxon>
        <taxon>Philodinida</taxon>
        <taxon>Philodinidae</taxon>
        <taxon>Didymodactylos</taxon>
    </lineage>
</organism>
<accession>A0A815FTS1</accession>
<dbReference type="Proteomes" id="UP000681722">
    <property type="component" value="Unassembled WGS sequence"/>
</dbReference>
<name>A0A815FTS1_9BILA</name>
<comment type="caution">
    <text evidence="1">The sequence shown here is derived from an EMBL/GenBank/DDBJ whole genome shotgun (WGS) entry which is preliminary data.</text>
</comment>